<evidence type="ECO:0000313" key="1">
    <source>
        <dbReference type="EMBL" id="GKX64756.1"/>
    </source>
</evidence>
<name>A0ACB5R721_9CLOT</name>
<accession>A0ACB5R721</accession>
<protein>
    <submittedName>
        <fullName evidence="1">O-acetylhomoserine aminocarboxypropyltransferase</fullName>
    </submittedName>
</protein>
<keyword evidence="2" id="KW-1185">Reference proteome</keyword>
<dbReference type="EMBL" id="BROD01000001">
    <property type="protein sequence ID" value="GKX64756.1"/>
    <property type="molecule type" value="Genomic_DNA"/>
</dbReference>
<evidence type="ECO:0000313" key="2">
    <source>
        <dbReference type="Proteomes" id="UP001058074"/>
    </source>
</evidence>
<organism evidence="1 2">
    <name type="scientific">Inconstantimicrobium mannanitabidum</name>
    <dbReference type="NCBI Taxonomy" id="1604901"/>
    <lineage>
        <taxon>Bacteria</taxon>
        <taxon>Bacillati</taxon>
        <taxon>Bacillota</taxon>
        <taxon>Clostridia</taxon>
        <taxon>Eubacteriales</taxon>
        <taxon>Clostridiaceae</taxon>
        <taxon>Inconstantimicrobium</taxon>
    </lineage>
</organism>
<comment type="caution">
    <text evidence="1">The sequence shown here is derived from an EMBL/GenBank/DDBJ whole genome shotgun (WGS) entry which is preliminary data.</text>
</comment>
<reference evidence="1" key="1">
    <citation type="journal article" date="2025" name="Int. J. Syst. Evol. Microbiol.">
        <title>Inconstantimicrobium mannanitabidum sp. nov., a novel member of the family Clostridiaceae isolated from anoxic soil under the treatment of reductive soil disinfestation.</title>
        <authorList>
            <person name="Ueki A."/>
            <person name="Tonouchi A."/>
            <person name="Honma S."/>
            <person name="Kaku N."/>
            <person name="Ueki K."/>
        </authorList>
    </citation>
    <scope>NUCLEOTIDE SEQUENCE</scope>
    <source>
        <strain evidence="1">TW13</strain>
    </source>
</reference>
<sequence>MSKEWNFDTICVQGGYNPKSGDPRVAPLYQSTTYKYDTPEDLAGLFALTKEGHLYTRISNPTVAVLEDKYTQLEKGVGAVATASGQAAILLAVLNICEEGDHILSSATIYGGTFNLFNVTLKRYGIDVTFVDPEADEEEILKAAKPNTKFLFGETIGNPGLNILDFDKFSRIAKKLDIPFIVDNTVASPYLCNPFDFGVDIVVHSTSKYSDGHATALGGIVVDGGTFNWDNGKFKGLVEPDESYHGVKYVETFGNAAYITKLRVQMLRDLGASPSPFNAYLTNLGLETLHLRMERHSYNALELARYLDKNPNVSWVNYPFLEGNKYYGRAHKYLKTGASGLLTFGIKGGVEAATKFSKGLELVALAVHLGDARTSLLHPASTTHSQLSEEEQIKSGVAPDLIRVSVGIEKVEDLIRDFEKGFNKLK</sequence>
<gene>
    <name evidence="1" type="primary">cysD</name>
    <name evidence="1" type="ORF">rsdtw13_00140</name>
</gene>
<proteinExistence type="predicted"/>
<dbReference type="Proteomes" id="UP001058074">
    <property type="component" value="Unassembled WGS sequence"/>
</dbReference>